<proteinExistence type="predicted"/>
<dbReference type="InterPro" id="IPR043504">
    <property type="entry name" value="Peptidase_S1_PA_chymotrypsin"/>
</dbReference>
<dbReference type="Proteomes" id="UP001500212">
    <property type="component" value="Unassembled WGS sequence"/>
</dbReference>
<protein>
    <submittedName>
        <fullName evidence="1">Uncharacterized protein</fullName>
    </submittedName>
</protein>
<reference evidence="2" key="1">
    <citation type="journal article" date="2019" name="Int. J. Syst. Evol. Microbiol.">
        <title>The Global Catalogue of Microorganisms (GCM) 10K type strain sequencing project: providing services to taxonomists for standard genome sequencing and annotation.</title>
        <authorList>
            <consortium name="The Broad Institute Genomics Platform"/>
            <consortium name="The Broad Institute Genome Sequencing Center for Infectious Disease"/>
            <person name="Wu L."/>
            <person name="Ma J."/>
        </authorList>
    </citation>
    <scope>NUCLEOTIDE SEQUENCE [LARGE SCALE GENOMIC DNA]</scope>
    <source>
        <strain evidence="2">JCM 17938</strain>
    </source>
</reference>
<dbReference type="Gene3D" id="2.40.10.10">
    <property type="entry name" value="Trypsin-like serine proteases"/>
    <property type="match status" value="1"/>
</dbReference>
<gene>
    <name evidence="1" type="ORF">GCM10023195_52870</name>
</gene>
<keyword evidence="2" id="KW-1185">Reference proteome</keyword>
<sequence length="69" mass="7411">MNAAEFSGSRFIPGYSGGPWFYRTGTGTTVFAVTSADAFLPDGTFAAPLRPDTFGEIFATADRWSRTHG</sequence>
<organism evidence="1 2">
    <name type="scientific">Actinoallomurus liliacearum</name>
    <dbReference type="NCBI Taxonomy" id="1080073"/>
    <lineage>
        <taxon>Bacteria</taxon>
        <taxon>Bacillati</taxon>
        <taxon>Actinomycetota</taxon>
        <taxon>Actinomycetes</taxon>
        <taxon>Streptosporangiales</taxon>
        <taxon>Thermomonosporaceae</taxon>
        <taxon>Actinoallomurus</taxon>
    </lineage>
</organism>
<evidence type="ECO:0000313" key="2">
    <source>
        <dbReference type="Proteomes" id="UP001500212"/>
    </source>
</evidence>
<accession>A0ABP8TSA7</accession>
<comment type="caution">
    <text evidence="1">The sequence shown here is derived from an EMBL/GenBank/DDBJ whole genome shotgun (WGS) entry which is preliminary data.</text>
</comment>
<evidence type="ECO:0000313" key="1">
    <source>
        <dbReference type="EMBL" id="GAA4612356.1"/>
    </source>
</evidence>
<name>A0ABP8TSA7_9ACTN</name>
<dbReference type="RefSeq" id="WP_345359890.1">
    <property type="nucleotide sequence ID" value="NZ_BAABHJ010000020.1"/>
</dbReference>
<dbReference type="EMBL" id="BAABHJ010000020">
    <property type="protein sequence ID" value="GAA4612356.1"/>
    <property type="molecule type" value="Genomic_DNA"/>
</dbReference>